<accession>A0A2M9DGF2</accession>
<dbReference type="STRING" id="1267768.BV394_01960"/>
<accession>A0A1U7DFA8</accession>
<organism evidence="1 2">
    <name type="scientific">Brevirhabdus pacifica</name>
    <dbReference type="NCBI Taxonomy" id="1267768"/>
    <lineage>
        <taxon>Bacteria</taxon>
        <taxon>Pseudomonadati</taxon>
        <taxon>Pseudomonadota</taxon>
        <taxon>Alphaproteobacteria</taxon>
        <taxon>Rhodobacterales</taxon>
        <taxon>Paracoccaceae</taxon>
        <taxon>Brevirhabdus</taxon>
    </lineage>
</organism>
<name>A0A1U7DFA8_9RHOB</name>
<keyword evidence="2" id="KW-1185">Reference proteome</keyword>
<protein>
    <submittedName>
        <fullName evidence="1">Uncharacterized protein</fullName>
    </submittedName>
</protein>
<gene>
    <name evidence="1" type="ORF">BV394_01960</name>
</gene>
<dbReference type="AlphaFoldDB" id="A0A1U7DFA8"/>
<dbReference type="EMBL" id="CP019124">
    <property type="protein sequence ID" value="APX88646.1"/>
    <property type="molecule type" value="Genomic_DNA"/>
</dbReference>
<proteinExistence type="predicted"/>
<evidence type="ECO:0000313" key="1">
    <source>
        <dbReference type="EMBL" id="APX88646.1"/>
    </source>
</evidence>
<dbReference type="OrthoDB" id="7305894at2"/>
<dbReference type="RefSeq" id="WP_076978670.1">
    <property type="nucleotide sequence ID" value="NZ_CP019124.1"/>
</dbReference>
<dbReference type="Proteomes" id="UP000187266">
    <property type="component" value="Chromosome"/>
</dbReference>
<reference evidence="1 2" key="1">
    <citation type="submission" date="2017-01" db="EMBL/GenBank/DDBJ databases">
        <title>Genomic analysis of Xuhuaishuia manganoxidans DY6-4.</title>
        <authorList>
            <person name="Wang X."/>
        </authorList>
    </citation>
    <scope>NUCLEOTIDE SEQUENCE [LARGE SCALE GENOMIC DNA]</scope>
    <source>
        <strain evidence="1 2">DY6-4</strain>
    </source>
</reference>
<sequence>MSYANERKAIETYFIAQWAGATTVIPDGQTGEPTPDSVRLTINSGAVLQGSIGRTSNRHDHIGTLVVGIYTDGALGSAAWRAYADTIIGFLTEVTLNSSGAVISTTAEAFLRFSPPEMGEGRHPYISASFKDAPFHVTNITAPFVRYSYS</sequence>
<evidence type="ECO:0000313" key="2">
    <source>
        <dbReference type="Proteomes" id="UP000187266"/>
    </source>
</evidence>